<organism evidence="1 2">
    <name type="scientific">Bursaphelenchus xylophilus</name>
    <name type="common">Pinewood nematode worm</name>
    <name type="synonym">Aphelenchoides xylophilus</name>
    <dbReference type="NCBI Taxonomy" id="6326"/>
    <lineage>
        <taxon>Eukaryota</taxon>
        <taxon>Metazoa</taxon>
        <taxon>Ecdysozoa</taxon>
        <taxon>Nematoda</taxon>
        <taxon>Chromadorea</taxon>
        <taxon>Rhabditida</taxon>
        <taxon>Tylenchina</taxon>
        <taxon>Tylenchomorpha</taxon>
        <taxon>Aphelenchoidea</taxon>
        <taxon>Aphelenchoididae</taxon>
        <taxon>Bursaphelenchus</taxon>
    </lineage>
</organism>
<proteinExistence type="predicted"/>
<evidence type="ECO:0000313" key="1">
    <source>
        <dbReference type="Proteomes" id="UP000095284"/>
    </source>
</evidence>
<accession>A0A1I7RXC5</accession>
<dbReference type="AlphaFoldDB" id="A0A1I7RXC5"/>
<name>A0A1I7RXC5_BURXY</name>
<sequence>MPLRAQRASPGTVAVHPTKRISSSYWQCQINSKPGKIGAVQEIVRNGSDQQEFDIPLYR</sequence>
<evidence type="ECO:0000313" key="2">
    <source>
        <dbReference type="WBParaSite" id="BXY_0539000.1"/>
    </source>
</evidence>
<protein>
    <submittedName>
        <fullName evidence="2">DUF2147 domain-containing protein</fullName>
    </submittedName>
</protein>
<dbReference type="WBParaSite" id="BXY_0539000.1">
    <property type="protein sequence ID" value="BXY_0539000.1"/>
    <property type="gene ID" value="BXY_0539000"/>
</dbReference>
<dbReference type="Proteomes" id="UP000095284">
    <property type="component" value="Unplaced"/>
</dbReference>
<reference evidence="2" key="1">
    <citation type="submission" date="2016-11" db="UniProtKB">
        <authorList>
            <consortium name="WormBaseParasite"/>
        </authorList>
    </citation>
    <scope>IDENTIFICATION</scope>
</reference>